<evidence type="ECO:0000256" key="4">
    <source>
        <dbReference type="ARBA" id="ARBA00022980"/>
    </source>
</evidence>
<name>A0A1F7I4K1_9BACT</name>
<dbReference type="AlphaFoldDB" id="A0A1F7I4K1"/>
<dbReference type="CDD" id="cd00165">
    <property type="entry name" value="S4"/>
    <property type="match status" value="1"/>
</dbReference>
<dbReference type="GO" id="GO:0019843">
    <property type="term" value="F:rRNA binding"/>
    <property type="evidence" value="ECO:0007669"/>
    <property type="project" value="UniProtKB-UniRule"/>
</dbReference>
<evidence type="ECO:0000256" key="5">
    <source>
        <dbReference type="ARBA" id="ARBA00023274"/>
    </source>
</evidence>
<dbReference type="InterPro" id="IPR036986">
    <property type="entry name" value="S4_RNA-bd_sf"/>
</dbReference>
<dbReference type="PROSITE" id="PS00632">
    <property type="entry name" value="RIBOSOMAL_S4"/>
    <property type="match status" value="1"/>
</dbReference>
<gene>
    <name evidence="7" type="primary">rpsD</name>
    <name evidence="11" type="ORF">A3F03_01920</name>
</gene>
<dbReference type="SMART" id="SM00363">
    <property type="entry name" value="S4"/>
    <property type="match status" value="1"/>
</dbReference>
<evidence type="ECO:0000259" key="9">
    <source>
        <dbReference type="SMART" id="SM00363"/>
    </source>
</evidence>
<comment type="function">
    <text evidence="7">With S5 and S12 plays an important role in translational accuracy.</text>
</comment>
<dbReference type="GO" id="GO:0003735">
    <property type="term" value="F:structural constituent of ribosome"/>
    <property type="evidence" value="ECO:0007669"/>
    <property type="project" value="InterPro"/>
</dbReference>
<dbReference type="NCBIfam" id="NF003717">
    <property type="entry name" value="PRK05327.1"/>
    <property type="match status" value="1"/>
</dbReference>
<comment type="subunit">
    <text evidence="7">Part of the 30S ribosomal subunit. Contacts protein S5. The interaction surface between S4 and S5 is involved in control of translational fidelity.</text>
</comment>
<dbReference type="InterPro" id="IPR002942">
    <property type="entry name" value="S4_RNA-bd"/>
</dbReference>
<keyword evidence="3 7" id="KW-0694">RNA-binding</keyword>
<dbReference type="InterPro" id="IPR001912">
    <property type="entry name" value="Ribosomal_uS4_N"/>
</dbReference>
<dbReference type="GO" id="GO:0015935">
    <property type="term" value="C:small ribosomal subunit"/>
    <property type="evidence" value="ECO:0007669"/>
    <property type="project" value="InterPro"/>
</dbReference>
<dbReference type="EMBL" id="MGAC01000017">
    <property type="protein sequence ID" value="OGK38306.1"/>
    <property type="molecule type" value="Genomic_DNA"/>
</dbReference>
<dbReference type="PANTHER" id="PTHR11831">
    <property type="entry name" value="30S 40S RIBOSOMAL PROTEIN"/>
    <property type="match status" value="1"/>
</dbReference>
<comment type="similarity">
    <text evidence="1 7 8">Belongs to the universal ribosomal protein uS4 family.</text>
</comment>
<dbReference type="Pfam" id="PF01479">
    <property type="entry name" value="S4"/>
    <property type="match status" value="1"/>
</dbReference>
<evidence type="ECO:0000259" key="10">
    <source>
        <dbReference type="SMART" id="SM01390"/>
    </source>
</evidence>
<dbReference type="PANTHER" id="PTHR11831:SF4">
    <property type="entry name" value="SMALL RIBOSOMAL SUBUNIT PROTEIN US4M"/>
    <property type="match status" value="1"/>
</dbReference>
<dbReference type="Gene3D" id="1.10.1050.10">
    <property type="entry name" value="Ribosomal Protein S4 Delta 41, Chain A, domain 1"/>
    <property type="match status" value="1"/>
</dbReference>
<dbReference type="SMART" id="SM01390">
    <property type="entry name" value="Ribosomal_S4"/>
    <property type="match status" value="1"/>
</dbReference>
<dbReference type="HAMAP" id="MF_01306_B">
    <property type="entry name" value="Ribosomal_uS4_B"/>
    <property type="match status" value="1"/>
</dbReference>
<keyword evidence="2 7" id="KW-0699">rRNA-binding</keyword>
<dbReference type="PROSITE" id="PS50889">
    <property type="entry name" value="S4"/>
    <property type="match status" value="1"/>
</dbReference>
<keyword evidence="5 7" id="KW-0687">Ribonucleoprotein</keyword>
<evidence type="ECO:0000256" key="8">
    <source>
        <dbReference type="RuleBase" id="RU003699"/>
    </source>
</evidence>
<evidence type="ECO:0000256" key="3">
    <source>
        <dbReference type="ARBA" id="ARBA00022884"/>
    </source>
</evidence>
<proteinExistence type="inferred from homology"/>
<feature type="domain" description="RNA-binding S4" evidence="9">
    <location>
        <begin position="99"/>
        <end position="160"/>
    </location>
</feature>
<feature type="domain" description="Small ribosomal subunit protein uS4 N-terminal" evidence="10">
    <location>
        <begin position="3"/>
        <end position="98"/>
    </location>
</feature>
<evidence type="ECO:0000313" key="11">
    <source>
        <dbReference type="EMBL" id="OGK38306.1"/>
    </source>
</evidence>
<dbReference type="Pfam" id="PF00163">
    <property type="entry name" value="Ribosomal_S4"/>
    <property type="match status" value="1"/>
</dbReference>
<reference evidence="11 12" key="1">
    <citation type="journal article" date="2016" name="Nat. Commun.">
        <title>Thousands of microbial genomes shed light on interconnected biogeochemical processes in an aquifer system.</title>
        <authorList>
            <person name="Anantharaman K."/>
            <person name="Brown C.T."/>
            <person name="Hug L.A."/>
            <person name="Sharon I."/>
            <person name="Castelle C.J."/>
            <person name="Probst A.J."/>
            <person name="Thomas B.C."/>
            <person name="Singh A."/>
            <person name="Wilkins M.J."/>
            <person name="Karaoz U."/>
            <person name="Brodie E.L."/>
            <person name="Williams K.H."/>
            <person name="Hubbard S.S."/>
            <person name="Banfield J.F."/>
        </authorList>
    </citation>
    <scope>NUCLEOTIDE SEQUENCE [LARGE SCALE GENOMIC DNA]</scope>
</reference>
<evidence type="ECO:0000256" key="6">
    <source>
        <dbReference type="ARBA" id="ARBA00035254"/>
    </source>
</evidence>
<comment type="function">
    <text evidence="7">One of the primary rRNA binding proteins, it binds directly to 16S rRNA where it nucleates assembly of the body of the 30S subunit.</text>
</comment>
<dbReference type="NCBIfam" id="TIGR01017">
    <property type="entry name" value="rpsD_bact"/>
    <property type="match status" value="1"/>
</dbReference>
<evidence type="ECO:0000256" key="2">
    <source>
        <dbReference type="ARBA" id="ARBA00022730"/>
    </source>
</evidence>
<dbReference type="GO" id="GO:0006412">
    <property type="term" value="P:translation"/>
    <property type="evidence" value="ECO:0007669"/>
    <property type="project" value="UniProtKB-UniRule"/>
</dbReference>
<dbReference type="InterPro" id="IPR005709">
    <property type="entry name" value="Ribosomal_uS4_bac-type"/>
</dbReference>
<dbReference type="SUPFAM" id="SSF55174">
    <property type="entry name" value="Alpha-L RNA-binding motif"/>
    <property type="match status" value="1"/>
</dbReference>
<protein>
    <recommendedName>
        <fullName evidence="6 7">Small ribosomal subunit protein uS4</fullName>
    </recommendedName>
</protein>
<sequence>MMRYTGPRNRIARREGVDLGLKTPGSKSHASLLKKMNVLPGQHGVRGRRKMSEHSKQLREKQKLRFTFGVTETQLKNYFKTSSRKKGNTGMLLSQLLERRLDNIVYRLGLVPTRAAARQLIAHKHIKVNDTKMNVASYLVKVGDTISIADKQTLKIPAVEAMLSKKDTLIPEWLETKGHAGKLIAQPSSEIVEKQINLRLVVEFYSK</sequence>
<comment type="caution">
    <text evidence="11">The sequence shown here is derived from an EMBL/GenBank/DDBJ whole genome shotgun (WGS) entry which is preliminary data.</text>
</comment>
<organism evidence="11 12">
    <name type="scientific">Candidatus Roizmanbacteria bacterium RIFCSPHIGHO2_12_FULL_41_11</name>
    <dbReference type="NCBI Taxonomy" id="1802052"/>
    <lineage>
        <taxon>Bacteria</taxon>
        <taxon>Candidatus Roizmaniibacteriota</taxon>
    </lineage>
</organism>
<dbReference type="GO" id="GO:0042274">
    <property type="term" value="P:ribosomal small subunit biogenesis"/>
    <property type="evidence" value="ECO:0007669"/>
    <property type="project" value="TreeGrafter"/>
</dbReference>
<accession>A0A1F7I4K1</accession>
<evidence type="ECO:0000313" key="12">
    <source>
        <dbReference type="Proteomes" id="UP000176803"/>
    </source>
</evidence>
<dbReference type="Gene3D" id="3.10.290.10">
    <property type="entry name" value="RNA-binding S4 domain"/>
    <property type="match status" value="1"/>
</dbReference>
<evidence type="ECO:0000256" key="7">
    <source>
        <dbReference type="HAMAP-Rule" id="MF_01306"/>
    </source>
</evidence>
<dbReference type="InterPro" id="IPR018079">
    <property type="entry name" value="Ribosomal_uS4_CS"/>
</dbReference>
<dbReference type="InterPro" id="IPR022801">
    <property type="entry name" value="Ribosomal_uS4"/>
</dbReference>
<dbReference type="FunFam" id="3.10.290.10:FF:000001">
    <property type="entry name" value="30S ribosomal protein S4"/>
    <property type="match status" value="1"/>
</dbReference>
<keyword evidence="4 7" id="KW-0689">Ribosomal protein</keyword>
<evidence type="ECO:0000256" key="1">
    <source>
        <dbReference type="ARBA" id="ARBA00007465"/>
    </source>
</evidence>
<dbReference type="Proteomes" id="UP000176803">
    <property type="component" value="Unassembled WGS sequence"/>
</dbReference>